<dbReference type="PANTHER" id="PTHR12832">
    <property type="entry name" value="TESTIS-SPECIFIC PROTEIN PBS13 T-COMPLEX 11"/>
    <property type="match status" value="1"/>
</dbReference>
<dbReference type="InterPro" id="IPR008862">
    <property type="entry name" value="Tcp11"/>
</dbReference>
<dbReference type="GO" id="GO:0007165">
    <property type="term" value="P:signal transduction"/>
    <property type="evidence" value="ECO:0007669"/>
    <property type="project" value="TreeGrafter"/>
</dbReference>
<dbReference type="Pfam" id="PF05794">
    <property type="entry name" value="Tcp11"/>
    <property type="match status" value="1"/>
</dbReference>
<sequence>MSEHNEGIDNNCSEDSNPLHLLPSNLITLTISQQTRNIPEISLGEKLPLWVAGASPAKFIALEDILKMNSAIEKMAIVHEIAVDPKFNVEDFQKRDPIYSTVKTTMHKAYWEKLRTDVEKDLPDYGHAFNLLADLRNEIVDQISTMGNLTNALTAVQEVLDLNILTNCMKGKCLISMKDGLVKQLKEEKNLVLLFKGIFELVELMKTDMANFAVSQNRSAITSYSAEIEREEFMKAIQFEPEGATATKLWLKSLLDDFLNSQPQSSESMKNELSKLEITELITRLYLSLLEVSPENQLTHELAFPETLKLDQFRFMGLSEKYLQLILTTSAVFIASNLAGKDVCESTNFKLELKNELIVILNDVSWKKLENVNLQCLKNIRKYNPNGWSEADSKPNILKDQIMGLKMARDSIRLIATNRIKDFCAWPFKKTGELRLPPGLSIVQTELAAFTSKFYAIAIHNWKLSALSMVNFYKNCIVNNQLNDLFFNRFFTAIPSARK</sequence>
<dbReference type="WBParaSite" id="jg22683">
    <property type="protein sequence ID" value="jg22683"/>
    <property type="gene ID" value="jg22683"/>
</dbReference>
<organism evidence="2 3">
    <name type="scientific">Ditylenchus dipsaci</name>
    <dbReference type="NCBI Taxonomy" id="166011"/>
    <lineage>
        <taxon>Eukaryota</taxon>
        <taxon>Metazoa</taxon>
        <taxon>Ecdysozoa</taxon>
        <taxon>Nematoda</taxon>
        <taxon>Chromadorea</taxon>
        <taxon>Rhabditida</taxon>
        <taxon>Tylenchina</taxon>
        <taxon>Tylenchomorpha</taxon>
        <taxon>Sphaerularioidea</taxon>
        <taxon>Anguinidae</taxon>
        <taxon>Anguininae</taxon>
        <taxon>Ditylenchus</taxon>
    </lineage>
</organism>
<evidence type="ECO:0000256" key="1">
    <source>
        <dbReference type="ARBA" id="ARBA00010954"/>
    </source>
</evidence>
<proteinExistence type="inferred from homology"/>
<accession>A0A915DSI5</accession>
<evidence type="ECO:0000313" key="2">
    <source>
        <dbReference type="Proteomes" id="UP000887574"/>
    </source>
</evidence>
<dbReference type="AlphaFoldDB" id="A0A915DSI5"/>
<dbReference type="PANTHER" id="PTHR12832:SF11">
    <property type="entry name" value="LD23868P"/>
    <property type="match status" value="1"/>
</dbReference>
<dbReference type="Proteomes" id="UP000887574">
    <property type="component" value="Unplaced"/>
</dbReference>
<name>A0A915DSI5_9BILA</name>
<reference evidence="3" key="1">
    <citation type="submission" date="2022-11" db="UniProtKB">
        <authorList>
            <consortium name="WormBaseParasite"/>
        </authorList>
    </citation>
    <scope>IDENTIFICATION</scope>
</reference>
<keyword evidence="2" id="KW-1185">Reference proteome</keyword>
<evidence type="ECO:0000313" key="3">
    <source>
        <dbReference type="WBParaSite" id="jg22683"/>
    </source>
</evidence>
<protein>
    <submittedName>
        <fullName evidence="3">Uncharacterized protein</fullName>
    </submittedName>
</protein>
<comment type="similarity">
    <text evidence="1">Belongs to the TCP11 family.</text>
</comment>